<dbReference type="InterPro" id="IPR011029">
    <property type="entry name" value="DEATH-like_dom_sf"/>
</dbReference>
<dbReference type="Pfam" id="PF02758">
    <property type="entry name" value="PYRIN"/>
    <property type="match status" value="1"/>
</dbReference>
<feature type="domain" description="NACHT" evidence="8">
    <location>
        <begin position="141"/>
        <end position="254"/>
    </location>
</feature>
<dbReference type="Pfam" id="PF17779">
    <property type="entry name" value="WHD_NOD2"/>
    <property type="match status" value="1"/>
</dbReference>
<feature type="domain" description="Pyrin" evidence="7">
    <location>
        <begin position="1"/>
        <end position="87"/>
    </location>
</feature>
<dbReference type="Pfam" id="PF17776">
    <property type="entry name" value="NLRC4_HD2"/>
    <property type="match status" value="1"/>
</dbReference>
<dbReference type="GeneTree" id="ENSGT01150000286911"/>
<dbReference type="GO" id="GO:0005737">
    <property type="term" value="C:cytoplasm"/>
    <property type="evidence" value="ECO:0007669"/>
    <property type="project" value="UniProtKB-SubCell"/>
</dbReference>
<dbReference type="Pfam" id="PF05729">
    <property type="entry name" value="NACHT"/>
    <property type="match status" value="1"/>
</dbReference>
<dbReference type="InterPro" id="IPR041075">
    <property type="entry name" value="NOD1/2_WH"/>
</dbReference>
<comment type="subcellular location">
    <subcellularLocation>
        <location evidence="1">Cytoplasm</location>
    </subcellularLocation>
</comment>
<dbReference type="PROSITE" id="PS50837">
    <property type="entry name" value="NACHT"/>
    <property type="match status" value="1"/>
</dbReference>
<keyword evidence="2" id="KW-0963">Cytoplasm</keyword>
<dbReference type="InterPro" id="IPR007111">
    <property type="entry name" value="NACHT_NTPase"/>
</dbReference>
<dbReference type="Proteomes" id="UP000314983">
    <property type="component" value="Chromosome 16"/>
</dbReference>
<keyword evidence="4" id="KW-0677">Repeat</keyword>
<dbReference type="PROSITE" id="PS50824">
    <property type="entry name" value="DAPIN"/>
    <property type="match status" value="1"/>
</dbReference>
<reference evidence="9 10" key="1">
    <citation type="submission" date="2020-05" db="EMBL/GenBank/DDBJ databases">
        <title>Electrophorus electricus (electric eel) genome, fEleEle1, primary haplotype.</title>
        <authorList>
            <person name="Myers G."/>
            <person name="Meyer A."/>
            <person name="Fedrigo O."/>
            <person name="Formenti G."/>
            <person name="Rhie A."/>
            <person name="Tracey A."/>
            <person name="Sims Y."/>
            <person name="Jarvis E.D."/>
        </authorList>
    </citation>
    <scope>NUCLEOTIDE SEQUENCE [LARGE SCALE GENOMIC DNA]</scope>
</reference>
<evidence type="ECO:0000256" key="1">
    <source>
        <dbReference type="ARBA" id="ARBA00004496"/>
    </source>
</evidence>
<evidence type="ECO:0000313" key="9">
    <source>
        <dbReference type="Ensembl" id="ENSEEEP00000053928.1"/>
    </source>
</evidence>
<evidence type="ECO:0008006" key="11">
    <source>
        <dbReference type="Google" id="ProtNLM"/>
    </source>
</evidence>
<dbReference type="InterPro" id="IPR041267">
    <property type="entry name" value="NLRP_HD2"/>
</dbReference>
<evidence type="ECO:0000256" key="5">
    <source>
        <dbReference type="ARBA" id="ARBA00022741"/>
    </source>
</evidence>
<dbReference type="InterPro" id="IPR051261">
    <property type="entry name" value="NLR"/>
</dbReference>
<dbReference type="SUPFAM" id="SSF52540">
    <property type="entry name" value="P-loop containing nucleoside triphosphate hydrolases"/>
    <property type="match status" value="1"/>
</dbReference>
<dbReference type="GO" id="GO:0005524">
    <property type="term" value="F:ATP binding"/>
    <property type="evidence" value="ECO:0007669"/>
    <property type="project" value="UniProtKB-KW"/>
</dbReference>
<dbReference type="InterPro" id="IPR004020">
    <property type="entry name" value="DAPIN"/>
</dbReference>
<protein>
    <recommendedName>
        <fullName evidence="11">NACHT domain-containing protein</fullName>
    </recommendedName>
</protein>
<keyword evidence="5" id="KW-0547">Nucleotide-binding</keyword>
<evidence type="ECO:0000256" key="4">
    <source>
        <dbReference type="ARBA" id="ARBA00022737"/>
    </source>
</evidence>
<dbReference type="PANTHER" id="PTHR24106">
    <property type="entry name" value="NACHT, LRR AND CARD DOMAINS-CONTAINING"/>
    <property type="match status" value="1"/>
</dbReference>
<dbReference type="AlphaFoldDB" id="A0AAY5EAJ6"/>
<reference evidence="9" key="2">
    <citation type="submission" date="2025-08" db="UniProtKB">
        <authorList>
            <consortium name="Ensembl"/>
        </authorList>
    </citation>
    <scope>IDENTIFICATION</scope>
</reference>
<dbReference type="Ensembl" id="ENSEEET00000065416.1">
    <property type="protein sequence ID" value="ENSEEEP00000053928.1"/>
    <property type="gene ID" value="ENSEEEG00000021394.2"/>
</dbReference>
<accession>A0AAY5EAJ6</accession>
<evidence type="ECO:0000256" key="2">
    <source>
        <dbReference type="ARBA" id="ARBA00022490"/>
    </source>
</evidence>
<organism evidence="9 10">
    <name type="scientific">Electrophorus electricus</name>
    <name type="common">Electric eel</name>
    <name type="synonym">Gymnotus electricus</name>
    <dbReference type="NCBI Taxonomy" id="8005"/>
    <lineage>
        <taxon>Eukaryota</taxon>
        <taxon>Metazoa</taxon>
        <taxon>Chordata</taxon>
        <taxon>Craniata</taxon>
        <taxon>Vertebrata</taxon>
        <taxon>Euteleostomi</taxon>
        <taxon>Actinopterygii</taxon>
        <taxon>Neopterygii</taxon>
        <taxon>Teleostei</taxon>
        <taxon>Ostariophysi</taxon>
        <taxon>Gymnotiformes</taxon>
        <taxon>Gymnotoidei</taxon>
        <taxon>Gymnotidae</taxon>
        <taxon>Electrophorus</taxon>
    </lineage>
</organism>
<reference evidence="9" key="3">
    <citation type="submission" date="2025-09" db="UniProtKB">
        <authorList>
            <consortium name="Ensembl"/>
        </authorList>
    </citation>
    <scope>IDENTIFICATION</scope>
</reference>
<keyword evidence="10" id="KW-1185">Reference proteome</keyword>
<dbReference type="CDD" id="cd08321">
    <property type="entry name" value="Pyrin_ASC-like"/>
    <property type="match status" value="1"/>
</dbReference>
<name>A0AAY5EAJ6_ELEEL</name>
<evidence type="ECO:0000313" key="10">
    <source>
        <dbReference type="Proteomes" id="UP000314983"/>
    </source>
</evidence>
<sequence length="608" mass="70170">MTGHILLGALNELNREDLETFKFYLTFSPPEGFSHIPKAQLNRQTTRTETAEKMMNAYEDALIVAIKILEQINQNELARKIKQQIQEQLKTDPTKQPLKKQRLSMSQGYYSSYEETSTQMDSSHEDNGVTFIFGDSKGEIRTVLTKGEAGIGKTVLVQKFILDWAERNAHEDVMFLFVLPFRKLNLIEDQLWSLHELLVHLHPSLKGCRSSDYFDKTILFIFDGLEELDALIINLISGMLLPSAFVWITSRPAAANLIPSKYIDRMVEIQGFGDQQKEEYFRKRVGQEDQLDRIISHIKAARSLQIMCRIPVFCWISVTVLQPWLTQESEKEIPTTLTEMYSHFLLVQTNTKNEKFDDRQENDGKKLLECNRKMILKLAELAFNQLVMGNVTFCEEDLEKCGIDVTEATVNSGLCTEILKMESKFYQRKFYCFVHLSFQEFFAALYVAKVSGNISLEEIMKCVVDQALESKNGRLDLFLCFLHGILLESSQRLLQGILPHIQSNSESIKKIIQNLKRGQKKHINPERWINLSHCLIEMKDNSIQQEIQSYLKSKTKSKRLSLAHCSAMANMFQASEKVMDELDLKKYNTSEEGRRRLIPAVRNCRKAM</sequence>
<keyword evidence="3" id="KW-0433">Leucine-rich repeat</keyword>
<evidence type="ECO:0000259" key="7">
    <source>
        <dbReference type="PROSITE" id="PS50824"/>
    </source>
</evidence>
<dbReference type="SUPFAM" id="SSF47986">
    <property type="entry name" value="DEATH domain"/>
    <property type="match status" value="1"/>
</dbReference>
<dbReference type="SMART" id="SM01289">
    <property type="entry name" value="PYRIN"/>
    <property type="match status" value="1"/>
</dbReference>
<evidence type="ECO:0000256" key="3">
    <source>
        <dbReference type="ARBA" id="ARBA00022614"/>
    </source>
</evidence>
<evidence type="ECO:0000256" key="6">
    <source>
        <dbReference type="ARBA" id="ARBA00022840"/>
    </source>
</evidence>
<proteinExistence type="predicted"/>
<keyword evidence="6" id="KW-0067">ATP-binding</keyword>
<evidence type="ECO:0000259" key="8">
    <source>
        <dbReference type="PROSITE" id="PS50837"/>
    </source>
</evidence>
<dbReference type="InterPro" id="IPR027417">
    <property type="entry name" value="P-loop_NTPase"/>
</dbReference>
<dbReference type="Gene3D" id="3.40.50.300">
    <property type="entry name" value="P-loop containing nucleotide triphosphate hydrolases"/>
    <property type="match status" value="1"/>
</dbReference>